<keyword evidence="3" id="KW-0808">Transferase</keyword>
<comment type="catalytic activity">
    <reaction evidence="9">
        <text>L-tyrosyl-[protein] + ATP = O-phospho-L-tyrosyl-[protein] + ADP + H(+)</text>
        <dbReference type="Rhea" id="RHEA:10596"/>
        <dbReference type="Rhea" id="RHEA-COMP:10136"/>
        <dbReference type="Rhea" id="RHEA-COMP:20101"/>
        <dbReference type="ChEBI" id="CHEBI:15378"/>
        <dbReference type="ChEBI" id="CHEBI:30616"/>
        <dbReference type="ChEBI" id="CHEBI:46858"/>
        <dbReference type="ChEBI" id="CHEBI:61978"/>
        <dbReference type="ChEBI" id="CHEBI:456216"/>
        <dbReference type="EC" id="2.7.10.1"/>
    </reaction>
</comment>
<evidence type="ECO:0000256" key="2">
    <source>
        <dbReference type="ARBA" id="ARBA00004308"/>
    </source>
</evidence>
<keyword evidence="7 11" id="KW-0472">Membrane</keyword>
<keyword evidence="8" id="KW-0829">Tyrosine-protein kinase</keyword>
<evidence type="ECO:0000256" key="6">
    <source>
        <dbReference type="ARBA" id="ARBA00022840"/>
    </source>
</evidence>
<dbReference type="GO" id="GO:0050793">
    <property type="term" value="P:regulation of developmental process"/>
    <property type="evidence" value="ECO:0007669"/>
    <property type="project" value="UniProtKB-ARBA"/>
</dbReference>
<dbReference type="GO" id="GO:0048468">
    <property type="term" value="P:cell development"/>
    <property type="evidence" value="ECO:0007669"/>
    <property type="project" value="UniProtKB-ARBA"/>
</dbReference>
<organism evidence="13 14">
    <name type="scientific">Brassicogethes aeneus</name>
    <name type="common">Rape pollen beetle</name>
    <name type="synonym">Meligethes aeneus</name>
    <dbReference type="NCBI Taxonomy" id="1431903"/>
    <lineage>
        <taxon>Eukaryota</taxon>
        <taxon>Metazoa</taxon>
        <taxon>Ecdysozoa</taxon>
        <taxon>Arthropoda</taxon>
        <taxon>Hexapoda</taxon>
        <taxon>Insecta</taxon>
        <taxon>Pterygota</taxon>
        <taxon>Neoptera</taxon>
        <taxon>Endopterygota</taxon>
        <taxon>Coleoptera</taxon>
        <taxon>Polyphaga</taxon>
        <taxon>Cucujiformia</taxon>
        <taxon>Nitidulidae</taxon>
        <taxon>Meligethinae</taxon>
        <taxon>Brassicogethes</taxon>
    </lineage>
</organism>
<dbReference type="InterPro" id="IPR017441">
    <property type="entry name" value="Protein_kinase_ATP_BS"/>
</dbReference>
<dbReference type="InterPro" id="IPR008266">
    <property type="entry name" value="Tyr_kinase_AS"/>
</dbReference>
<evidence type="ECO:0000259" key="12">
    <source>
        <dbReference type="SMART" id="SM00219"/>
    </source>
</evidence>
<evidence type="ECO:0000256" key="4">
    <source>
        <dbReference type="ARBA" id="ARBA00022741"/>
    </source>
</evidence>
<dbReference type="CDD" id="cd00192">
    <property type="entry name" value="PTKc"/>
    <property type="match status" value="1"/>
</dbReference>
<dbReference type="InterPro" id="IPR001245">
    <property type="entry name" value="Ser-Thr/Tyr_kinase_cat_dom"/>
</dbReference>
<keyword evidence="4 10" id="KW-0547">Nucleotide-binding</keyword>
<dbReference type="InterPro" id="IPR050122">
    <property type="entry name" value="RTK"/>
</dbReference>
<dbReference type="Gene3D" id="3.30.200.20">
    <property type="entry name" value="Phosphorylase Kinase, domain 1"/>
    <property type="match status" value="1"/>
</dbReference>
<evidence type="ECO:0000313" key="14">
    <source>
        <dbReference type="Proteomes" id="UP001154078"/>
    </source>
</evidence>
<proteinExistence type="predicted"/>
<gene>
    <name evidence="13" type="ORF">MELIAE_LOCUS7251</name>
</gene>
<dbReference type="GO" id="GO:0030182">
    <property type="term" value="P:neuron differentiation"/>
    <property type="evidence" value="ECO:0007669"/>
    <property type="project" value="UniProtKB-ARBA"/>
</dbReference>
<comment type="subcellular location">
    <subcellularLocation>
        <location evidence="2">Endomembrane system</location>
    </subcellularLocation>
    <subcellularLocation>
        <location evidence="1">Membrane</location>
        <topology evidence="1">Single-pass membrane protein</topology>
    </subcellularLocation>
</comment>
<dbReference type="EMBL" id="OV121135">
    <property type="protein sequence ID" value="CAH0556047.1"/>
    <property type="molecule type" value="Genomic_DNA"/>
</dbReference>
<evidence type="ECO:0000256" key="10">
    <source>
        <dbReference type="PROSITE-ProRule" id="PRU10141"/>
    </source>
</evidence>
<feature type="domain" description="Tyrosine-protein kinase catalytic" evidence="12">
    <location>
        <begin position="328"/>
        <end position="669"/>
    </location>
</feature>
<dbReference type="Gene3D" id="1.10.510.10">
    <property type="entry name" value="Transferase(Phosphotransferase) domain 1"/>
    <property type="match status" value="1"/>
</dbReference>
<dbReference type="PANTHER" id="PTHR24416:SF594">
    <property type="entry name" value="PROTEIN KINASE DOMAIN-CONTAINING PROTEIN"/>
    <property type="match status" value="1"/>
</dbReference>
<evidence type="ECO:0000256" key="1">
    <source>
        <dbReference type="ARBA" id="ARBA00004167"/>
    </source>
</evidence>
<evidence type="ECO:0000256" key="11">
    <source>
        <dbReference type="SAM" id="Phobius"/>
    </source>
</evidence>
<dbReference type="GO" id="GO:0005886">
    <property type="term" value="C:plasma membrane"/>
    <property type="evidence" value="ECO:0007669"/>
    <property type="project" value="TreeGrafter"/>
</dbReference>
<keyword evidence="14" id="KW-1185">Reference proteome</keyword>
<dbReference type="FunFam" id="1.10.510.10:FF:001512">
    <property type="entry name" value="Receptor tyrosine-protein kinase erbB-2"/>
    <property type="match status" value="1"/>
</dbReference>
<dbReference type="PANTHER" id="PTHR24416">
    <property type="entry name" value="TYROSINE-PROTEIN KINASE RECEPTOR"/>
    <property type="match status" value="1"/>
</dbReference>
<dbReference type="Pfam" id="PF07714">
    <property type="entry name" value="PK_Tyr_Ser-Thr"/>
    <property type="match status" value="1"/>
</dbReference>
<dbReference type="GO" id="GO:0012505">
    <property type="term" value="C:endomembrane system"/>
    <property type="evidence" value="ECO:0007669"/>
    <property type="project" value="UniProtKB-SubCell"/>
</dbReference>
<evidence type="ECO:0000256" key="3">
    <source>
        <dbReference type="ARBA" id="ARBA00022679"/>
    </source>
</evidence>
<reference evidence="13" key="1">
    <citation type="submission" date="2021-12" db="EMBL/GenBank/DDBJ databases">
        <authorList>
            <person name="King R."/>
        </authorList>
    </citation>
    <scope>NUCLEOTIDE SEQUENCE</scope>
</reference>
<dbReference type="InterPro" id="IPR020635">
    <property type="entry name" value="Tyr_kinase_cat_dom"/>
</dbReference>
<keyword evidence="6 10" id="KW-0067">ATP-binding</keyword>
<keyword evidence="5" id="KW-0418">Kinase</keyword>
<dbReference type="GO" id="GO:0007169">
    <property type="term" value="P:cell surface receptor protein tyrosine kinase signaling pathway"/>
    <property type="evidence" value="ECO:0007669"/>
    <property type="project" value="TreeGrafter"/>
</dbReference>
<evidence type="ECO:0000256" key="5">
    <source>
        <dbReference type="ARBA" id="ARBA00022777"/>
    </source>
</evidence>
<dbReference type="PROSITE" id="PS00109">
    <property type="entry name" value="PROTEIN_KINASE_TYR"/>
    <property type="match status" value="1"/>
</dbReference>
<dbReference type="GO" id="GO:0005524">
    <property type="term" value="F:ATP binding"/>
    <property type="evidence" value="ECO:0007669"/>
    <property type="project" value="UniProtKB-UniRule"/>
</dbReference>
<dbReference type="AlphaFoldDB" id="A0A9P0B5N5"/>
<keyword evidence="11" id="KW-0812">Transmembrane</keyword>
<keyword evidence="11" id="KW-1133">Transmembrane helix</keyword>
<dbReference type="GO" id="GO:0051130">
    <property type="term" value="P:positive regulation of cellular component organization"/>
    <property type="evidence" value="ECO:0007669"/>
    <property type="project" value="UniProtKB-ARBA"/>
</dbReference>
<dbReference type="OrthoDB" id="3256376at2759"/>
<evidence type="ECO:0000256" key="9">
    <source>
        <dbReference type="ARBA" id="ARBA00051243"/>
    </source>
</evidence>
<name>A0A9P0B5N5_BRAAE</name>
<dbReference type="GO" id="GO:0004714">
    <property type="term" value="F:transmembrane receptor protein tyrosine kinase activity"/>
    <property type="evidence" value="ECO:0007669"/>
    <property type="project" value="UniProtKB-EC"/>
</dbReference>
<dbReference type="InterPro" id="IPR011009">
    <property type="entry name" value="Kinase-like_dom_sf"/>
</dbReference>
<dbReference type="SMART" id="SM00219">
    <property type="entry name" value="TyrKc"/>
    <property type="match status" value="1"/>
</dbReference>
<dbReference type="SUPFAM" id="SSF56112">
    <property type="entry name" value="Protein kinase-like (PK-like)"/>
    <property type="match status" value="1"/>
</dbReference>
<sequence length="698" mass="81369">MKYPFNYLLQIGYNLSFILITLNKMILSQDVPETCKNISIAKEPLISLDVNDDNFIMAKLNWTAYNLSITHNIIQLYAYPCKSDETKSDIVEIIYNYKSEIVYSPDKHSHIFLHHNCNYTFTIEDGVDCLQKIDFRIPVCVENNCCDPQRSPVQILEINSIKEQEGIYNVSLNVKEESVDLSNVFYVYRREDSDIFERVKIHPIFENTSRFQLLEFNFEPEEDYSVWLKYDNGSCQIWSKFYFKEKRNNSLYVIFVIVLCILTILTTLLILKHRKSVWNFIKNFIFFTSTEQIREVPIPLSIKWASNIIYPKKNVDNLDKYEIDRDLITFDEKIGEGEFGMVYKGFAALKPREDIQVVAIKQTKEGAPEKYLHDFKMEIDLMKKIGKHEHIVNFLGCCMESQPNLILMEYLDCGNLKTYLENLRKDWESKKAELEDTRPNIFFPDSMAIPIDSEISYTCTPGISPGESSLSPLLYSKKRTRLESVLTEKSTTTTTTYVLCSTPDSILKPELSEQELHSFALQIARGMEYLESIKVTHRDLAARNVLIKLTSNEKRLKISDFGFSRVGPYTSYKNEIEPRRWMSIEAIEKHRCDNKSDVWSYGVVLWEIGTLGAFPYETIDDYSILPQLKIGVRLKRPQVSSDKLYDLMMSCWLEDPMERPNFSEVVTILTMEQMPYSLSRINQDYVFPSLNYVQVLGT</sequence>
<evidence type="ECO:0000313" key="13">
    <source>
        <dbReference type="EMBL" id="CAH0556047.1"/>
    </source>
</evidence>
<feature type="binding site" evidence="10">
    <location>
        <position position="361"/>
    </location>
    <ligand>
        <name>ATP</name>
        <dbReference type="ChEBI" id="CHEBI:30616"/>
    </ligand>
</feature>
<dbReference type="GO" id="GO:0043235">
    <property type="term" value="C:receptor complex"/>
    <property type="evidence" value="ECO:0007669"/>
    <property type="project" value="TreeGrafter"/>
</dbReference>
<evidence type="ECO:0000256" key="8">
    <source>
        <dbReference type="ARBA" id="ARBA00023137"/>
    </source>
</evidence>
<feature type="transmembrane region" description="Helical" evidence="11">
    <location>
        <begin position="251"/>
        <end position="271"/>
    </location>
</feature>
<dbReference type="PROSITE" id="PS00107">
    <property type="entry name" value="PROTEIN_KINASE_ATP"/>
    <property type="match status" value="1"/>
</dbReference>
<evidence type="ECO:0000256" key="7">
    <source>
        <dbReference type="ARBA" id="ARBA00023136"/>
    </source>
</evidence>
<protein>
    <recommendedName>
        <fullName evidence="12">Tyrosine-protein kinase catalytic domain-containing protein</fullName>
    </recommendedName>
</protein>
<dbReference type="Proteomes" id="UP001154078">
    <property type="component" value="Chromosome 4"/>
</dbReference>
<accession>A0A9P0B5N5</accession>